<dbReference type="GO" id="GO:0008270">
    <property type="term" value="F:zinc ion binding"/>
    <property type="evidence" value="ECO:0007669"/>
    <property type="project" value="UniProtKB-KW"/>
</dbReference>
<feature type="compositionally biased region" description="Basic residues" evidence="4">
    <location>
        <begin position="222"/>
        <end position="233"/>
    </location>
</feature>
<keyword evidence="1" id="KW-0479">Metal-binding</keyword>
<evidence type="ECO:0000313" key="8">
    <source>
        <dbReference type="Proteomes" id="UP000663862"/>
    </source>
</evidence>
<dbReference type="EMBL" id="CAJOBQ010005115">
    <property type="protein sequence ID" value="CAF4650153.1"/>
    <property type="molecule type" value="Genomic_DNA"/>
</dbReference>
<feature type="compositionally biased region" description="Low complexity" evidence="4">
    <location>
        <begin position="29"/>
        <end position="60"/>
    </location>
</feature>
<evidence type="ECO:0000256" key="2">
    <source>
        <dbReference type="ARBA" id="ARBA00022771"/>
    </source>
</evidence>
<comment type="caution">
    <text evidence="7">The sequence shown here is derived from an EMBL/GenBank/DDBJ whole genome shotgun (WGS) entry which is preliminary data.</text>
</comment>
<feature type="domain" description="FLYWCH-type" evidence="5">
    <location>
        <begin position="365"/>
        <end position="413"/>
    </location>
</feature>
<evidence type="ECO:0008006" key="9">
    <source>
        <dbReference type="Google" id="ProtNLM"/>
    </source>
</evidence>
<evidence type="ECO:0000259" key="5">
    <source>
        <dbReference type="Pfam" id="PF04500"/>
    </source>
</evidence>
<feature type="compositionally biased region" description="Polar residues" evidence="4">
    <location>
        <begin position="13"/>
        <end position="22"/>
    </location>
</feature>
<feature type="domain" description="MULE transposase" evidence="6">
    <location>
        <begin position="557"/>
        <end position="655"/>
    </location>
</feature>
<feature type="compositionally biased region" description="Polar residues" evidence="4">
    <location>
        <begin position="234"/>
        <end position="244"/>
    </location>
</feature>
<keyword evidence="2" id="KW-0863">Zinc-finger</keyword>
<evidence type="ECO:0000256" key="3">
    <source>
        <dbReference type="ARBA" id="ARBA00022833"/>
    </source>
</evidence>
<evidence type="ECO:0000256" key="4">
    <source>
        <dbReference type="SAM" id="MobiDB-lite"/>
    </source>
</evidence>
<dbReference type="InterPro" id="IPR007588">
    <property type="entry name" value="Znf_FLYWCH"/>
</dbReference>
<organism evidence="7 8">
    <name type="scientific">Rotaria socialis</name>
    <dbReference type="NCBI Taxonomy" id="392032"/>
    <lineage>
        <taxon>Eukaryota</taxon>
        <taxon>Metazoa</taxon>
        <taxon>Spiralia</taxon>
        <taxon>Gnathifera</taxon>
        <taxon>Rotifera</taxon>
        <taxon>Eurotatoria</taxon>
        <taxon>Bdelloidea</taxon>
        <taxon>Philodinida</taxon>
        <taxon>Philodinidae</taxon>
        <taxon>Rotaria</taxon>
    </lineage>
</organism>
<feature type="region of interest" description="Disordered" evidence="4">
    <location>
        <begin position="201"/>
        <end position="247"/>
    </location>
</feature>
<protein>
    <recommendedName>
        <fullName evidence="9">MULE transposase domain-containing protein</fullName>
    </recommendedName>
</protein>
<dbReference type="InterPro" id="IPR018289">
    <property type="entry name" value="MULE_transposase_dom"/>
</dbReference>
<dbReference type="Pfam" id="PF10551">
    <property type="entry name" value="MULE"/>
    <property type="match status" value="1"/>
</dbReference>
<feature type="non-terminal residue" evidence="7">
    <location>
        <position position="1"/>
    </location>
</feature>
<dbReference type="Proteomes" id="UP000663862">
    <property type="component" value="Unassembled WGS sequence"/>
</dbReference>
<evidence type="ECO:0000313" key="7">
    <source>
        <dbReference type="EMBL" id="CAF4650153.1"/>
    </source>
</evidence>
<gene>
    <name evidence="7" type="ORF">TSG867_LOCUS30723</name>
</gene>
<dbReference type="Gene3D" id="2.20.25.240">
    <property type="match status" value="1"/>
</dbReference>
<name>A0A821FAV1_9BILA</name>
<evidence type="ECO:0000259" key="6">
    <source>
        <dbReference type="Pfam" id="PF10551"/>
    </source>
</evidence>
<reference evidence="7" key="1">
    <citation type="submission" date="2021-02" db="EMBL/GenBank/DDBJ databases">
        <authorList>
            <person name="Nowell W R."/>
        </authorList>
    </citation>
    <scope>NUCLEOTIDE SEQUENCE</scope>
</reference>
<sequence length="817" mass="92461">LGRRKGQKEILSSDKTASSSPLINKKNSRSQSPSSERSQSPLLNNKKQNVLLQKQQNQQLSEPTAKTVTSKSESPKNLSRKATIIATTKTSIREKQKSCKSRSATTNRLTPILDRLRTKSNNRIPVVSSASSVASSHIVLTNTKSKKKQTVTIKKRSRSLENETDNEHVQVLSVATTSTDEKPAKGATIFSMVITRRQASASVASTVDSKTPDKINDQSKSTTRHRPFTRTSKRLSSPSPSNFIHRSCPQLSKKCVNNDNVKLFSTTSTRDSSSDSSSTSSRSSSSDTSSTNVSRSSSSDSSSSSRTVQMSTSNLDSSKFTAISLITESIDKMQINITKNNSSSNDIASMQQGNVLHENYLISVYKSSRNGHFLCLHGSTYQIDRSMDEKIKWKCKQSRNEIRCRAKIYTTKNLGTDEIPAYQYLESNSIQHSHDIDQDQQKVASFISKLKDIGRSRRTVPPSKIVNELATSMKLSDNQLGMIPSYASIYQKVYRSRSKTMPPLPKSINFEIPTAFSVASSGETFVFFDHLYDKGTKRILAFSSSMQLKHLFSSKLVCVDGTFSIVPKLYKQLVIIQTIDRQKYHATPVVYALLNDKKTRTYKLLFDALKRKAEEIEMAFEPERIISDFEGGMISTVKKQLPNTTHQGCLFHLYQGLTKQMKKLGLWSSYKDHNDLHLFIKKQWMASSMRSMITFYDVDFKTNNWSESYNSALQRRAQQNHLSIWALIELLITEETAVRIKHFQLLNGKTRRVHKAVRDDVLEINKKIIECNQKFEDDEIQLDECLLSLASLVGVKYDKWRKLRKKNRKRKDDNADN</sequence>
<evidence type="ECO:0000256" key="1">
    <source>
        <dbReference type="ARBA" id="ARBA00022723"/>
    </source>
</evidence>
<dbReference type="Pfam" id="PF04500">
    <property type="entry name" value="FLYWCH"/>
    <property type="match status" value="1"/>
</dbReference>
<feature type="region of interest" description="Disordered" evidence="4">
    <location>
        <begin position="1"/>
        <end position="82"/>
    </location>
</feature>
<dbReference type="AlphaFoldDB" id="A0A821FAV1"/>
<feature type="region of interest" description="Disordered" evidence="4">
    <location>
        <begin position="265"/>
        <end position="311"/>
    </location>
</feature>
<proteinExistence type="predicted"/>
<feature type="compositionally biased region" description="Polar residues" evidence="4">
    <location>
        <begin position="61"/>
        <end position="77"/>
    </location>
</feature>
<accession>A0A821FAV1</accession>
<keyword evidence="3" id="KW-0862">Zinc</keyword>